<gene>
    <name evidence="3" type="ORF">A1O9_09005</name>
</gene>
<organism evidence="3 4">
    <name type="scientific">Exophiala aquamarina CBS 119918</name>
    <dbReference type="NCBI Taxonomy" id="1182545"/>
    <lineage>
        <taxon>Eukaryota</taxon>
        <taxon>Fungi</taxon>
        <taxon>Dikarya</taxon>
        <taxon>Ascomycota</taxon>
        <taxon>Pezizomycotina</taxon>
        <taxon>Eurotiomycetes</taxon>
        <taxon>Chaetothyriomycetidae</taxon>
        <taxon>Chaetothyriales</taxon>
        <taxon>Herpotrichiellaceae</taxon>
        <taxon>Exophiala</taxon>
    </lineage>
</organism>
<evidence type="ECO:0000256" key="2">
    <source>
        <dbReference type="ARBA" id="ARBA00023002"/>
    </source>
</evidence>
<dbReference type="SUPFAM" id="SSF51735">
    <property type="entry name" value="NAD(P)-binding Rossmann-fold domains"/>
    <property type="match status" value="1"/>
</dbReference>
<dbReference type="STRING" id="1182545.A0A072P5K0"/>
<evidence type="ECO:0000313" key="3">
    <source>
        <dbReference type="EMBL" id="KEF54563.1"/>
    </source>
</evidence>
<dbReference type="OrthoDB" id="1933717at2759"/>
<dbReference type="EMBL" id="AMGV01000009">
    <property type="protein sequence ID" value="KEF54563.1"/>
    <property type="molecule type" value="Genomic_DNA"/>
</dbReference>
<evidence type="ECO:0000313" key="4">
    <source>
        <dbReference type="Proteomes" id="UP000027920"/>
    </source>
</evidence>
<dbReference type="GO" id="GO:0016491">
    <property type="term" value="F:oxidoreductase activity"/>
    <property type="evidence" value="ECO:0007669"/>
    <property type="project" value="UniProtKB-KW"/>
</dbReference>
<keyword evidence="2" id="KW-0560">Oxidoreductase</keyword>
<dbReference type="GeneID" id="25283915"/>
<dbReference type="HOGENOM" id="CLU_010194_8_2_1"/>
<name>A0A072P5K0_9EURO</name>
<comment type="similarity">
    <text evidence="1">Belongs to the short-chain dehydrogenases/reductases (SDR) family.</text>
</comment>
<dbReference type="InterPro" id="IPR036291">
    <property type="entry name" value="NAD(P)-bd_dom_sf"/>
</dbReference>
<dbReference type="Gene3D" id="3.40.50.720">
    <property type="entry name" value="NAD(P)-binding Rossmann-like Domain"/>
    <property type="match status" value="1"/>
</dbReference>
<dbReference type="CDD" id="cd05233">
    <property type="entry name" value="SDR_c"/>
    <property type="match status" value="1"/>
</dbReference>
<dbReference type="Pfam" id="PF00106">
    <property type="entry name" value="adh_short"/>
    <property type="match status" value="1"/>
</dbReference>
<protein>
    <recommendedName>
        <fullName evidence="5">Oxidoreductase</fullName>
    </recommendedName>
</protein>
<dbReference type="VEuPathDB" id="FungiDB:A1O9_09005"/>
<keyword evidence="4" id="KW-1185">Reference proteome</keyword>
<dbReference type="AlphaFoldDB" id="A0A072P5K0"/>
<evidence type="ECO:0000256" key="1">
    <source>
        <dbReference type="ARBA" id="ARBA00006484"/>
    </source>
</evidence>
<comment type="caution">
    <text evidence="3">The sequence shown here is derived from an EMBL/GenBank/DDBJ whole genome shotgun (WGS) entry which is preliminary data.</text>
</comment>
<dbReference type="PANTHER" id="PTHR42901:SF1">
    <property type="entry name" value="ALCOHOL DEHYDROGENASE"/>
    <property type="match status" value="1"/>
</dbReference>
<reference evidence="3 4" key="1">
    <citation type="submission" date="2013-03" db="EMBL/GenBank/DDBJ databases">
        <title>The Genome Sequence of Exophiala aquamarina CBS 119918.</title>
        <authorList>
            <consortium name="The Broad Institute Genomics Platform"/>
            <person name="Cuomo C."/>
            <person name="de Hoog S."/>
            <person name="Gorbushina A."/>
            <person name="Walker B."/>
            <person name="Young S.K."/>
            <person name="Zeng Q."/>
            <person name="Gargeya S."/>
            <person name="Fitzgerald M."/>
            <person name="Haas B."/>
            <person name="Abouelleil A."/>
            <person name="Allen A.W."/>
            <person name="Alvarado L."/>
            <person name="Arachchi H.M."/>
            <person name="Berlin A.M."/>
            <person name="Chapman S.B."/>
            <person name="Gainer-Dewar J."/>
            <person name="Goldberg J."/>
            <person name="Griggs A."/>
            <person name="Gujja S."/>
            <person name="Hansen M."/>
            <person name="Howarth C."/>
            <person name="Imamovic A."/>
            <person name="Ireland A."/>
            <person name="Larimer J."/>
            <person name="McCowan C."/>
            <person name="Murphy C."/>
            <person name="Pearson M."/>
            <person name="Poon T.W."/>
            <person name="Priest M."/>
            <person name="Roberts A."/>
            <person name="Saif S."/>
            <person name="Shea T."/>
            <person name="Sisk P."/>
            <person name="Sykes S."/>
            <person name="Wortman J."/>
            <person name="Nusbaum C."/>
            <person name="Birren B."/>
        </authorList>
    </citation>
    <scope>NUCLEOTIDE SEQUENCE [LARGE SCALE GENOMIC DNA]</scope>
    <source>
        <strain evidence="3 4">CBS 119918</strain>
    </source>
</reference>
<dbReference type="InterPro" id="IPR002347">
    <property type="entry name" value="SDR_fam"/>
</dbReference>
<dbReference type="PANTHER" id="PTHR42901">
    <property type="entry name" value="ALCOHOL DEHYDROGENASE"/>
    <property type="match status" value="1"/>
</dbReference>
<dbReference type="PRINTS" id="PR00081">
    <property type="entry name" value="GDHRDH"/>
</dbReference>
<accession>A0A072P5K0</accession>
<dbReference type="RefSeq" id="XP_013257153.1">
    <property type="nucleotide sequence ID" value="XM_013401699.1"/>
</dbReference>
<dbReference type="Proteomes" id="UP000027920">
    <property type="component" value="Unassembled WGS sequence"/>
</dbReference>
<sequence>MAPEEFKVDMGSHGSFTKISHNKPYDTISPLRPELSSKGKNVIVTGGGTGIGKAIAMAFAQSGAASVSIFGRREDRLISTSKEITGAVTGNTRVLYRVTDLVDSSSTQASFKSIAAEVGKLDILVSNAGVLGEIGHVTSVNVENVMKAYNLNVRSAFNAVQAFVPLAGNDPVIISTSTAAIHIAPIPMAVAYTASKMAVYKTFEYLAAENPELHIVQIQPGVVATEINQGMPDVDRDRPELPGGFCVWLASPEARFLKNKFVWSNWDVDELKSRAEEIQNSNLLTMALQLGPPQSQVN</sequence>
<proteinExistence type="inferred from homology"/>
<evidence type="ECO:0008006" key="5">
    <source>
        <dbReference type="Google" id="ProtNLM"/>
    </source>
</evidence>